<evidence type="ECO:0000313" key="2">
    <source>
        <dbReference type="Proteomes" id="UP000800097"/>
    </source>
</evidence>
<protein>
    <submittedName>
        <fullName evidence="1">Uncharacterized protein</fullName>
    </submittedName>
</protein>
<dbReference type="AlphaFoldDB" id="A0A6A6JQB8"/>
<evidence type="ECO:0000313" key="1">
    <source>
        <dbReference type="EMBL" id="KAF2278821.1"/>
    </source>
</evidence>
<dbReference type="Proteomes" id="UP000800097">
    <property type="component" value="Unassembled WGS sequence"/>
</dbReference>
<dbReference type="RefSeq" id="XP_033656360.1">
    <property type="nucleotide sequence ID" value="XM_033799620.1"/>
</dbReference>
<name>A0A6A6JQB8_WESOR</name>
<dbReference type="GeneID" id="54552795"/>
<gene>
    <name evidence="1" type="ORF">EI97DRAFT_440337</name>
</gene>
<keyword evidence="2" id="KW-1185">Reference proteome</keyword>
<proteinExistence type="predicted"/>
<organism evidence="1 2">
    <name type="scientific">Westerdykella ornata</name>
    <dbReference type="NCBI Taxonomy" id="318751"/>
    <lineage>
        <taxon>Eukaryota</taxon>
        <taxon>Fungi</taxon>
        <taxon>Dikarya</taxon>
        <taxon>Ascomycota</taxon>
        <taxon>Pezizomycotina</taxon>
        <taxon>Dothideomycetes</taxon>
        <taxon>Pleosporomycetidae</taxon>
        <taxon>Pleosporales</taxon>
        <taxon>Sporormiaceae</taxon>
        <taxon>Westerdykella</taxon>
    </lineage>
</organism>
<reference evidence="1" key="1">
    <citation type="journal article" date="2020" name="Stud. Mycol.">
        <title>101 Dothideomycetes genomes: a test case for predicting lifestyles and emergence of pathogens.</title>
        <authorList>
            <person name="Haridas S."/>
            <person name="Albert R."/>
            <person name="Binder M."/>
            <person name="Bloem J."/>
            <person name="Labutti K."/>
            <person name="Salamov A."/>
            <person name="Andreopoulos B."/>
            <person name="Baker S."/>
            <person name="Barry K."/>
            <person name="Bills G."/>
            <person name="Bluhm B."/>
            <person name="Cannon C."/>
            <person name="Castanera R."/>
            <person name="Culley D."/>
            <person name="Daum C."/>
            <person name="Ezra D."/>
            <person name="Gonzalez J."/>
            <person name="Henrissat B."/>
            <person name="Kuo A."/>
            <person name="Liang C."/>
            <person name="Lipzen A."/>
            <person name="Lutzoni F."/>
            <person name="Magnuson J."/>
            <person name="Mondo S."/>
            <person name="Nolan M."/>
            <person name="Ohm R."/>
            <person name="Pangilinan J."/>
            <person name="Park H.-J."/>
            <person name="Ramirez L."/>
            <person name="Alfaro M."/>
            <person name="Sun H."/>
            <person name="Tritt A."/>
            <person name="Yoshinaga Y."/>
            <person name="Zwiers L.-H."/>
            <person name="Turgeon B."/>
            <person name="Goodwin S."/>
            <person name="Spatafora J."/>
            <person name="Crous P."/>
            <person name="Grigoriev I."/>
        </authorList>
    </citation>
    <scope>NUCLEOTIDE SEQUENCE</scope>
    <source>
        <strain evidence="1">CBS 379.55</strain>
    </source>
</reference>
<dbReference type="EMBL" id="ML986487">
    <property type="protein sequence ID" value="KAF2278821.1"/>
    <property type="molecule type" value="Genomic_DNA"/>
</dbReference>
<accession>A0A6A6JQB8</accession>
<sequence length="194" mass="21793">MFPKHDQRSYSSYLILESYAKATVRGLRRGSAFAEMRHASIGSRTAPTANRMLSKVGCVLRRTWKMAVCNHLDNFPYAGGRLELGVRELRAVSGPAEQLEYATDPTTRNYRLQCARILKAELVIYGKHSLLVGYNSCTDSRILDAYGNRHENCASSTSSFAAAPERCMRYGVSYYDTVQQEGVRHRDHETTGEA</sequence>